<evidence type="ECO:0008006" key="3">
    <source>
        <dbReference type="Google" id="ProtNLM"/>
    </source>
</evidence>
<evidence type="ECO:0000313" key="1">
    <source>
        <dbReference type="Ensembl" id="ENSCSAVP00000006075.1"/>
    </source>
</evidence>
<reference evidence="1" key="3">
    <citation type="submission" date="2025-09" db="UniProtKB">
        <authorList>
            <consortium name="Ensembl"/>
        </authorList>
    </citation>
    <scope>IDENTIFICATION</scope>
</reference>
<organism evidence="1 2">
    <name type="scientific">Ciona savignyi</name>
    <name type="common">Pacific transparent sea squirt</name>
    <dbReference type="NCBI Taxonomy" id="51511"/>
    <lineage>
        <taxon>Eukaryota</taxon>
        <taxon>Metazoa</taxon>
        <taxon>Chordata</taxon>
        <taxon>Tunicata</taxon>
        <taxon>Ascidiacea</taxon>
        <taxon>Phlebobranchia</taxon>
        <taxon>Cionidae</taxon>
        <taxon>Ciona</taxon>
    </lineage>
</organism>
<dbReference type="HOGENOM" id="CLU_1395883_0_0_1"/>
<dbReference type="Ensembl" id="ENSCSAVT00000006152.1">
    <property type="protein sequence ID" value="ENSCSAVP00000006075.1"/>
    <property type="gene ID" value="ENSCSAVG00000003631.1"/>
</dbReference>
<protein>
    <recommendedName>
        <fullName evidence="3">SEFIR domain-containing protein</fullName>
    </recommendedName>
</protein>
<reference evidence="2" key="1">
    <citation type="submission" date="2003-08" db="EMBL/GenBank/DDBJ databases">
        <authorList>
            <person name="Birren B."/>
            <person name="Nusbaum C."/>
            <person name="Abebe A."/>
            <person name="Abouelleil A."/>
            <person name="Adekoya E."/>
            <person name="Ait-zahra M."/>
            <person name="Allen N."/>
            <person name="Allen T."/>
            <person name="An P."/>
            <person name="Anderson M."/>
            <person name="Anderson S."/>
            <person name="Arachchi H."/>
            <person name="Armbruster J."/>
            <person name="Bachantsang P."/>
            <person name="Baldwin J."/>
            <person name="Barry A."/>
            <person name="Bayul T."/>
            <person name="Blitshsteyn B."/>
            <person name="Bloom T."/>
            <person name="Blye J."/>
            <person name="Boguslavskiy L."/>
            <person name="Borowsky M."/>
            <person name="Boukhgalter B."/>
            <person name="Brunache A."/>
            <person name="Butler J."/>
            <person name="Calixte N."/>
            <person name="Calvo S."/>
            <person name="Camarata J."/>
            <person name="Campo K."/>
            <person name="Chang J."/>
            <person name="Cheshatsang Y."/>
            <person name="Citroen M."/>
            <person name="Collymore A."/>
            <person name="Considine T."/>
            <person name="Cook A."/>
            <person name="Cooke P."/>
            <person name="Corum B."/>
            <person name="Cuomo C."/>
            <person name="David R."/>
            <person name="Dawoe T."/>
            <person name="Degray S."/>
            <person name="Dodge S."/>
            <person name="Dooley K."/>
            <person name="Dorje P."/>
            <person name="Dorjee K."/>
            <person name="Dorris L."/>
            <person name="Duffey N."/>
            <person name="Dupes A."/>
            <person name="Elkins T."/>
            <person name="Engels R."/>
            <person name="Erickson J."/>
            <person name="Farina A."/>
            <person name="Faro S."/>
            <person name="Ferreira P."/>
            <person name="Fischer H."/>
            <person name="Fitzgerald M."/>
            <person name="Foley K."/>
            <person name="Gage D."/>
            <person name="Galagan J."/>
            <person name="Gearin G."/>
            <person name="Gnerre S."/>
            <person name="Gnirke A."/>
            <person name="Goyette A."/>
            <person name="Graham J."/>
            <person name="Grandbois E."/>
            <person name="Gyaltsen K."/>
            <person name="Hafez N."/>
            <person name="Hagopian D."/>
            <person name="Hagos B."/>
            <person name="Hall J."/>
            <person name="Hatcher B."/>
            <person name="Heller A."/>
            <person name="Higgins H."/>
            <person name="Honan T."/>
            <person name="Horn A."/>
            <person name="Houde N."/>
            <person name="Hughes L."/>
            <person name="Hulme W."/>
            <person name="Husby E."/>
            <person name="Iliev I."/>
            <person name="Jaffe D."/>
            <person name="Jones C."/>
            <person name="Kamal M."/>
            <person name="Kamat A."/>
            <person name="Kamvysselis M."/>
            <person name="Karlsson E."/>
            <person name="Kells C."/>
            <person name="Kieu A."/>
            <person name="Kisner P."/>
            <person name="Kodira C."/>
            <person name="Kulbokas E."/>
            <person name="Labutti K."/>
            <person name="Lama D."/>
            <person name="Landers T."/>
            <person name="Leger J."/>
            <person name="Levine S."/>
            <person name="Lewis D."/>
            <person name="Lewis T."/>
            <person name="Lindblad-toh K."/>
            <person name="Liu X."/>
            <person name="Lokyitsang T."/>
            <person name="Lokyitsang Y."/>
            <person name="Lucien O."/>
            <person name="Lui A."/>
            <person name="Ma L.J."/>
            <person name="Mabbitt R."/>
            <person name="Macdonald J."/>
            <person name="Maclean C."/>
            <person name="Major J."/>
            <person name="Manning J."/>
            <person name="Marabella R."/>
            <person name="Maru K."/>
            <person name="Matthews C."/>
            <person name="Mauceli E."/>
            <person name="Mccarthy M."/>
            <person name="Mcdonough S."/>
            <person name="Mcghee T."/>
            <person name="Meldrim J."/>
            <person name="Meneus L."/>
            <person name="Mesirov J."/>
            <person name="Mihalev A."/>
            <person name="Mihova T."/>
            <person name="Mikkelsen T."/>
            <person name="Mlenga V."/>
            <person name="Moru K."/>
            <person name="Mozes J."/>
            <person name="Mulrain L."/>
            <person name="Munson G."/>
            <person name="Naylor J."/>
            <person name="Newes C."/>
            <person name="Nguyen C."/>
            <person name="Nguyen N."/>
            <person name="Nguyen T."/>
            <person name="Nicol R."/>
            <person name="Nielsen C."/>
            <person name="Nizzari M."/>
            <person name="Norbu C."/>
            <person name="Norbu N."/>
            <person name="O'donnell P."/>
            <person name="Okoawo O."/>
            <person name="O'leary S."/>
            <person name="Omotosho B."/>
            <person name="O'neill K."/>
            <person name="Osman S."/>
            <person name="Parker S."/>
            <person name="Perrin D."/>
            <person name="Phunkhang P."/>
            <person name="Piqani B."/>
            <person name="Purcell S."/>
            <person name="Rachupka T."/>
            <person name="Ramasamy U."/>
            <person name="Rameau R."/>
            <person name="Ray V."/>
            <person name="Raymond C."/>
            <person name="Retta R."/>
            <person name="Richardson S."/>
            <person name="Rise C."/>
            <person name="Rodriguez J."/>
            <person name="Rogers J."/>
            <person name="Rogov P."/>
            <person name="Rutman M."/>
            <person name="Schupbach R."/>
            <person name="Seaman C."/>
            <person name="Settipalli S."/>
            <person name="Sharpe T."/>
            <person name="Sheridan J."/>
            <person name="Sherpa N."/>
            <person name="Shi J."/>
            <person name="Smirnov S."/>
            <person name="Smith C."/>
            <person name="Sougnez C."/>
            <person name="Spencer B."/>
            <person name="Stalker J."/>
            <person name="Stange-thomann N."/>
            <person name="Stavropoulos S."/>
            <person name="Stetson K."/>
            <person name="Stone C."/>
            <person name="Stone S."/>
            <person name="Stubbs M."/>
            <person name="Talamas J."/>
            <person name="Tchuinga P."/>
            <person name="Tenzing P."/>
            <person name="Tesfaye S."/>
            <person name="Theodore J."/>
            <person name="Thoulutsang Y."/>
            <person name="Topham K."/>
            <person name="Towey S."/>
            <person name="Tsamla T."/>
            <person name="Tsomo N."/>
            <person name="Vallee D."/>
            <person name="Vassiliev H."/>
            <person name="Venkataraman V."/>
            <person name="Vinson J."/>
            <person name="Vo A."/>
            <person name="Wade C."/>
            <person name="Wang S."/>
            <person name="Wangchuk T."/>
            <person name="Wangdi T."/>
            <person name="Whittaker C."/>
            <person name="Wilkinson J."/>
            <person name="Wu Y."/>
            <person name="Wyman D."/>
            <person name="Yadav S."/>
            <person name="Yang S."/>
            <person name="Yang X."/>
            <person name="Yeager S."/>
            <person name="Yee E."/>
            <person name="Young G."/>
            <person name="Zainoun J."/>
            <person name="Zembeck L."/>
            <person name="Zimmer A."/>
            <person name="Zody M."/>
            <person name="Lander E."/>
        </authorList>
    </citation>
    <scope>NUCLEOTIDE SEQUENCE [LARGE SCALE GENOMIC DNA]</scope>
</reference>
<dbReference type="OMA" id="STIWRRT"/>
<sequence>MTYILVVVLVGFLLILSLYMATKACSRKKATMDRAKSLLLVMSSVETHPMLARLLDRLAGSLGALGFDVDSTIWRRTEITPVGAARWIHEQVGSYDHVIICMGLDGGMQEGTCDVTDPFPVVLDLAQHGNLKNYSVVSFNRRNKFWSFLFLPRIFEIPDEFYDLAKNISTNLNLKEIIRVKKMLKKELAEIIGNY</sequence>
<dbReference type="Gene3D" id="3.40.50.11530">
    <property type="match status" value="1"/>
</dbReference>
<keyword evidence="2" id="KW-1185">Reference proteome</keyword>
<accession>H2YL73</accession>
<evidence type="ECO:0000313" key="2">
    <source>
        <dbReference type="Proteomes" id="UP000007875"/>
    </source>
</evidence>
<dbReference type="InParanoid" id="H2YL73"/>
<dbReference type="AlphaFoldDB" id="H2YL73"/>
<dbReference type="Proteomes" id="UP000007875">
    <property type="component" value="Unassembled WGS sequence"/>
</dbReference>
<reference evidence="1" key="2">
    <citation type="submission" date="2025-08" db="UniProtKB">
        <authorList>
            <consortium name="Ensembl"/>
        </authorList>
    </citation>
    <scope>IDENTIFICATION</scope>
</reference>
<proteinExistence type="predicted"/>
<name>H2YL73_CIOSA</name>
<dbReference type="GeneTree" id="ENSGT00530000069043"/>